<dbReference type="Proteomes" id="UP001231941">
    <property type="component" value="Unassembled WGS sequence"/>
</dbReference>
<comment type="caution">
    <text evidence="1">The sequence shown here is derived from an EMBL/GenBank/DDBJ whole genome shotgun (WGS) entry which is preliminary data.</text>
</comment>
<evidence type="ECO:0000313" key="2">
    <source>
        <dbReference type="Proteomes" id="UP001231941"/>
    </source>
</evidence>
<proteinExistence type="predicted"/>
<protein>
    <recommendedName>
        <fullName evidence="3">Phage protein</fullName>
    </recommendedName>
</protein>
<accession>A0ABT9IZY8</accession>
<sequence>MTKYKFWFTNGRFVGVELNDEEFEELKNDWCVEGKNKLALGNVLINLDEVCYISNEHNEEV</sequence>
<gene>
    <name evidence="1" type="ORF">Q5Y73_09450</name>
</gene>
<dbReference type="RefSeq" id="WP_305991647.1">
    <property type="nucleotide sequence ID" value="NZ_JAVAMP010000003.1"/>
</dbReference>
<name>A0ABT9IZY8_9BACL</name>
<keyword evidence="2" id="KW-1185">Reference proteome</keyword>
<dbReference type="EMBL" id="JAVAMP010000003">
    <property type="protein sequence ID" value="MDP5274334.1"/>
    <property type="molecule type" value="Genomic_DNA"/>
</dbReference>
<reference evidence="1 2" key="1">
    <citation type="submission" date="2023-08" db="EMBL/GenBank/DDBJ databases">
        <authorList>
            <person name="Park J.-S."/>
        </authorList>
    </citation>
    <scope>NUCLEOTIDE SEQUENCE [LARGE SCALE GENOMIC DNA]</scope>
    <source>
        <strain evidence="1 2">2205SS18-9</strain>
    </source>
</reference>
<evidence type="ECO:0000313" key="1">
    <source>
        <dbReference type="EMBL" id="MDP5274334.1"/>
    </source>
</evidence>
<organism evidence="1 2">
    <name type="scientific">Chengkuizengella axinellae</name>
    <dbReference type="NCBI Taxonomy" id="3064388"/>
    <lineage>
        <taxon>Bacteria</taxon>
        <taxon>Bacillati</taxon>
        <taxon>Bacillota</taxon>
        <taxon>Bacilli</taxon>
        <taxon>Bacillales</taxon>
        <taxon>Paenibacillaceae</taxon>
        <taxon>Chengkuizengella</taxon>
    </lineage>
</organism>
<evidence type="ECO:0008006" key="3">
    <source>
        <dbReference type="Google" id="ProtNLM"/>
    </source>
</evidence>